<dbReference type="GO" id="GO:0002376">
    <property type="term" value="P:immune system process"/>
    <property type="evidence" value="ECO:0007669"/>
    <property type="project" value="UniProtKB-KW"/>
</dbReference>
<dbReference type="SUPFAM" id="SSF49452">
    <property type="entry name" value="Starch-binding domain-like"/>
    <property type="match status" value="1"/>
</dbReference>
<dbReference type="InterPro" id="IPR046439">
    <property type="entry name" value="ZF_RZ_dom"/>
</dbReference>
<feature type="compositionally biased region" description="Polar residues" evidence="8">
    <location>
        <begin position="4538"/>
        <end position="4553"/>
    </location>
</feature>
<evidence type="ECO:0000313" key="10">
    <source>
        <dbReference type="EMBL" id="RIB26690.1"/>
    </source>
</evidence>
<evidence type="ECO:0000256" key="5">
    <source>
        <dbReference type="ARBA" id="ARBA00022833"/>
    </source>
</evidence>
<dbReference type="InterPro" id="IPR027417">
    <property type="entry name" value="P-loop_NTPase"/>
</dbReference>
<feature type="compositionally biased region" description="Polar residues" evidence="8">
    <location>
        <begin position="3312"/>
        <end position="3328"/>
    </location>
</feature>
<dbReference type="InterPro" id="IPR031248">
    <property type="entry name" value="RNF213"/>
</dbReference>
<dbReference type="OrthoDB" id="2423195at2759"/>
<evidence type="ECO:0000313" key="11">
    <source>
        <dbReference type="Proteomes" id="UP000266673"/>
    </source>
</evidence>
<dbReference type="Gene3D" id="3.40.50.300">
    <property type="entry name" value="P-loop containing nucleotide triphosphate hydrolases"/>
    <property type="match status" value="1"/>
</dbReference>
<feature type="domain" description="RZ-type" evidence="9">
    <location>
        <begin position="3761"/>
        <end position="3832"/>
    </location>
</feature>
<dbReference type="PROSITE" id="PS51981">
    <property type="entry name" value="ZF_RZ"/>
    <property type="match status" value="1"/>
</dbReference>
<dbReference type="STRING" id="44941.A0A397VVS8"/>
<dbReference type="GO" id="GO:0005737">
    <property type="term" value="C:cytoplasm"/>
    <property type="evidence" value="ECO:0007669"/>
    <property type="project" value="UniProtKB-SubCell"/>
</dbReference>
<dbReference type="GO" id="GO:0016887">
    <property type="term" value="F:ATP hydrolysis activity"/>
    <property type="evidence" value="ECO:0007669"/>
    <property type="project" value="InterPro"/>
</dbReference>
<dbReference type="GO" id="GO:0030246">
    <property type="term" value="F:carbohydrate binding"/>
    <property type="evidence" value="ECO:0007669"/>
    <property type="project" value="InterPro"/>
</dbReference>
<organism evidence="10 11">
    <name type="scientific">Gigaspora rosea</name>
    <dbReference type="NCBI Taxonomy" id="44941"/>
    <lineage>
        <taxon>Eukaryota</taxon>
        <taxon>Fungi</taxon>
        <taxon>Fungi incertae sedis</taxon>
        <taxon>Mucoromycota</taxon>
        <taxon>Glomeromycotina</taxon>
        <taxon>Glomeromycetes</taxon>
        <taxon>Diversisporales</taxon>
        <taxon>Gigasporaceae</taxon>
        <taxon>Gigaspora</taxon>
    </lineage>
</organism>
<dbReference type="InterPro" id="IPR013783">
    <property type="entry name" value="Ig-like_fold"/>
</dbReference>
<dbReference type="Pfam" id="PF20173">
    <property type="entry name" value="ZnF_RZ-type"/>
    <property type="match status" value="1"/>
</dbReference>
<evidence type="ECO:0000256" key="7">
    <source>
        <dbReference type="SAM" id="Coils"/>
    </source>
</evidence>
<evidence type="ECO:0000256" key="3">
    <source>
        <dbReference type="ARBA" id="ARBA00022723"/>
    </source>
</evidence>
<dbReference type="Gene3D" id="2.60.40.10">
    <property type="entry name" value="Immunoglobulins"/>
    <property type="match status" value="1"/>
</dbReference>
<evidence type="ECO:0000259" key="9">
    <source>
        <dbReference type="PROSITE" id="PS51981"/>
    </source>
</evidence>
<evidence type="ECO:0000256" key="4">
    <source>
        <dbReference type="ARBA" id="ARBA00022771"/>
    </source>
</evidence>
<keyword evidence="3" id="KW-0479">Metal-binding</keyword>
<keyword evidence="7" id="KW-0175">Coiled coil</keyword>
<feature type="coiled-coil region" evidence="7">
    <location>
        <begin position="1214"/>
        <end position="1241"/>
    </location>
</feature>
<keyword evidence="6" id="KW-0391">Immunity</keyword>
<feature type="region of interest" description="Disordered" evidence="8">
    <location>
        <begin position="4526"/>
        <end position="4577"/>
    </location>
</feature>
<comment type="subcellular location">
    <subcellularLocation>
        <location evidence="1">Cytoplasm</location>
    </subcellularLocation>
</comment>
<keyword evidence="11" id="KW-1185">Reference proteome</keyword>
<keyword evidence="2" id="KW-0963">Cytoplasm</keyword>
<evidence type="ECO:0000256" key="8">
    <source>
        <dbReference type="SAM" id="MobiDB-lite"/>
    </source>
</evidence>
<keyword evidence="5" id="KW-0862">Zinc</keyword>
<dbReference type="GO" id="GO:0008270">
    <property type="term" value="F:zinc ion binding"/>
    <property type="evidence" value="ECO:0007669"/>
    <property type="project" value="UniProtKB-KW"/>
</dbReference>
<dbReference type="SUPFAM" id="SSF52540">
    <property type="entry name" value="P-loop containing nucleoside triphosphate hydrolases"/>
    <property type="match status" value="2"/>
</dbReference>
<evidence type="ECO:0000256" key="6">
    <source>
        <dbReference type="ARBA" id="ARBA00022859"/>
    </source>
</evidence>
<gene>
    <name evidence="10" type="ORF">C2G38_2240637</name>
</gene>
<dbReference type="EMBL" id="QKWP01000127">
    <property type="protein sequence ID" value="RIB26690.1"/>
    <property type="molecule type" value="Genomic_DNA"/>
</dbReference>
<feature type="region of interest" description="Disordered" evidence="8">
    <location>
        <begin position="3289"/>
        <end position="3328"/>
    </location>
</feature>
<proteinExistence type="predicted"/>
<reference evidence="10 11" key="1">
    <citation type="submission" date="2018-06" db="EMBL/GenBank/DDBJ databases">
        <title>Comparative genomics reveals the genomic features of Rhizophagus irregularis, R. cerebriforme, R. diaphanum and Gigaspora rosea, and their symbiotic lifestyle signature.</title>
        <authorList>
            <person name="Morin E."/>
            <person name="San Clemente H."/>
            <person name="Chen E.C.H."/>
            <person name="De La Providencia I."/>
            <person name="Hainaut M."/>
            <person name="Kuo A."/>
            <person name="Kohler A."/>
            <person name="Murat C."/>
            <person name="Tang N."/>
            <person name="Roy S."/>
            <person name="Loubradou J."/>
            <person name="Henrissat B."/>
            <person name="Grigoriev I.V."/>
            <person name="Corradi N."/>
            <person name="Roux C."/>
            <person name="Martin F.M."/>
        </authorList>
    </citation>
    <scope>NUCLEOTIDE SEQUENCE [LARGE SCALE GENOMIC DNA]</scope>
    <source>
        <strain evidence="10 11">DAOM 194757</strain>
    </source>
</reference>
<sequence>MSHNDGDANSDSEYHDTYEDNLTNNREISVTFHVHMPENLDKSIHPLVVGSIKELGNWTRPVVELYQIDTNSTYWVSNPVKIYVRGELPQYKYAVYRPQKPQGWGSKAISAASTYFFGDQTIIMEGHSPKDNRELQLYGENQYDVWNTNHFRKLYSPDLNKDFRFLSVIYNSVTLENFKEKVMEFQMLLKCHNAPTIQAISIDSILNYFSSASNNYQKILTCVMLAYHIEITQKRTNTYLNLHENFPSADLLQALEKVKTDNILPSNAKRTFTVVTSALVRHNSSKRNSFDWMKMFSVAPILDSNYAFLSSITRHEYKNKDEMQKFYDLLQKNVKPYVNKINKVTNPLIYQKVIKAIITISFFGIESCDFLINKVIGKENMDNEISNFLRDYVSKHVDSDNPFELDQHFKSLTKELCDSCSPAFRDKFIKLICDDRLMWNSKYLDSLYKLFPQLFTTESDIVRILELLSKSKSIDLLQSFPNWLAFAFESRDNKQLFQKNISSLCVAWYTNITSTAQKGKNNIVIFMYQQLSAISFIFKKRSDIYKQQLAKIIETRISNIPIQWLLQSTSIIGNLNLESYIIKDFIKIFKEKLNPHISLTDDILIKNIAQICVSSDQSLNVPNRLCENVICHILDVVRNKAMASGEHNSSNDERQLSLLKAFKFWSFLLNVTGEVYDLQQHPQMKYVHDQIIQLVDTIKNRSIKMGLLETLTELTNDELIKYFNAGVGFDDDEITGGMLDFLREKSHEHSEIAEHLFSFYYKWCYKTDDFNDYLNDLTGKMESLKDVLLDEFIYKDYWLQHNMIIETSQKVYRYRDSLTFANMVKNNVKDEDLQSSVLNVTKIFREVVIEHYQNICDSYKDWHNINYSEARIFWKDITKEQVKHELEIMAGEKSLYRRRQNQNDLIASIEYLALIPSYTERLKCLSQVLTRFRVRDTDKSWAAEILKDLKNDDMKLDMLSDIFQNLDRNFNELNECTWSLVKELNSADEFIKYLLENLIGRDLTNLINAVDDQSDTKLLQENTVAALIEVNKALNPLNKDAARLSTTSFLKCLSEVSQKNPSLAEKISSCGSHNLALQNMHRNIAKRGEVTKERIKNAATIGLYIFKHNELLNSCELTLTYDTTQNQYNDAPRVIASYNIAELRDLCSRALLIGKSRASTDYSVDDDSTEDISMLMNQFVLQVDLAQQITSVASRLIQYGHFLYQKMRIEAHGILDLQNLLDELTNNMERWEKIVDQAQNEHYYLTFFSARHILAFYDYFRSIDYSYDDLYDNFHASNQEICQNLVRFVNNKAKLPQLPNWTGEWPIVQSEADFLPTLCKIGEVLHNIFTDIPQRIRSIPDDIEPVIADTVFKGKIFVADCHSRSLVPNVILSLFTNHRSFPEPWQILICRSTTTSEEISLFIKRSFIAAKNGYEDYLFCIANVEFLDFELQYNLVKSIHMFQKEEKNYLLALVCTREKAMNHHILDQFAENIHPTNGLDSESMKILYSEICDHATCVTSNMSGQGKTEWIKGSSFKSKKAPRTLLISDNVNFGTLVRQLANCKLNNFESLHLDITLITYPHEINFFLFELLTLGVVSNELDIVHLPQTLIFIEIASTIKQYLFESLSLIKYIRRQHIEWNLKNFIVSRHLNSPIQIVSHYMDVHSRGALDDSNIRFIGNEAIKTPLPAERCQELLKRYFFRNQLDNVFSYRFLEIFVNVLADQLVRLSASSFFQVEQLHVMTQETNIRSSLFEILVSCSIEFATRAIMAKDMQKENIKKENNQEVDTARLGNIVQWDDSNHLIVVFLSQMPDSICALYREKNKVPGNVKNLLKSQNAELKDYYKMKPGMLLEQLEQLARRKMHKLKDLPEYALTIENLLKMAMILLRSRANIPVVCCGEAGCGKTSLISFLSMVMEVKFLALNLHAGVHENDILTFMEKATTLAVEGETWIFFDEINTCDHIGMLGSLISHRLLNGKKIHPNIRLFAACNPYRLRTKAQSNVGLVDLSKLYEEKGKLVYQVHPMPDQILDYVWDYGHLKANDERNYIEIMVKTQLNHQFFAELLCASQEFIRKVEEPFSVSLRDVKRAIKLFKFFKDNFNKFNYPQHNNKNVYPETRSLVLALSLCYLFRLHNQSQRKEYRKKMIGIIEQYQKIDEPKNRNHQYKDFFERIISQEQEYYFKRMRCPEGTAANEALLENLLIMIVCIQTRIPVFIIGAPGSSKSLAVRIINMNLRGADSNDHYFRTLPQVYMIPYQGSGSSTSEGITKVFQTAQNYQQTSSKENPVTAVVLLDEVGLAETSPYNPLKVLHALFEPPLGSQSSEPAVPVIGISNWRLDNSKSSRALLVQRPLFAENDLVDTAKRLLGNNFKGIYSIDDFLKKLAKSYLEYINKQKHRNFHGLRDYYSLVKSIRNMKNKQEVPNVQLALARNFGGADNMDELCTTYFRPVLKQFHKHRFDYIPIPVQELIDANFEERNARNLMLIGNSNSIVTLQTYRLRQKNIEPVVIIGSQFPDDIDGGDYSYAILNRIMMCVETGKPLILTDLEIIYGSLYDLFNQNFLTEGNSSEESDKKNFTRISLGPYSNPMLYVHPNFRCILVLDEAKLPLADPPLLNRFEKQRLTLNETLSTYEKGLFDRLKEWTIQISNIIESDSTKRLFNETDMFIGFSLEESLQSLIIDQCGKNPSLDDDAIIHACKEALISIATSDSIVRADKSYLKISDEQEVKHWQDFYFQDIRHSSIQHFYQVSVNNKSEKNLVIINTFSNINTDIKSCLQGIIECQIDKLSTFKSEAELQNQIKRFYESNNDLYILQCDPLTVKAGCIRLAKFIIEQYETEFMEKAQMTNKSVKHACIIIHFNRQFDKNGADLFNFMCGWSQITIENLVSSKKSLPLFLNSTISDIFNKESSFEQILKQELLWCLLCVKHPSSRKSVEHLQQLVQNIPKSAKLIKCLKIRTEEWLQANSSNQWQLDIALNQKSLCLYSSFSVALETHIRFLIRKPIAKLLYILDRFHAIIPLFSWENKSKENELFKFWQQIFMNKKIINIDDMPMDPRPNLYNISGNYLNLRFPFSSYFMEQIDKHKKLYNEELDLFYEQPENLDENDNLRPEKMEEFLEKFSENILATIPSLTPTILQLAGNLYFEDFVTTSSTNSGYPNESDIKLLHFLFRRSCENEVLNDPIRLHVFWWTNSDELIAELELVRMCPPIIELISKDNINSNEYEYFGIHLIDQVCKMMLKNIIKLKNENADENIFANDLREWQRQVTNILTLSANIETSSESKALQFLRICNDLISTQLINISDIVDAINIKREPDPDNQETGLDNQEPDLDNQEPDSGNQGPNPYTDTDDININQIRPELDLDNLENILSQEFVDRVLELFDNIPSTERVITSQCSFFRRCFDIIPYDSPVRIHLYKILFGQEPRALLGSVLSRILISEENFQPGIFIQLIQNARATLIRSPNLTAINNALRKSGVDSPTMALCCDVIQNDLFAKWDIKDLMKSYRDAINVLCSSNFELLQLVIAVALLKEFVNYFWSSLESIQNTETEYMMFNDEIENIDDVIDEINLAMERQSPLIRSLKLYFLRDLYVKGLSLHGIKSFCEVQRRTFPWLTDFDWDESNSKINFVAYRCYEQYIEAEEAFTTFYKRGQHMQFEQFLNKVSDNLTINAKMSITGILITRLYDIRAIREPSINEENVIKWIQNRLPTMKFDQFYIDKLLEILENKNQLYIISPETSQTELLIKSVIIHTIALHSCIPATSSPLATYLQTLRACKDTYIVASRVDTDFLLELTDALGKFTRYECQCGYKYIVGECGGTIQESICPRCGNRIGGLNYTANPGNRRLDAQIINGSNEIVTKLGYAYESIESRKYINYRLRDLTPVFYRILHLFVHILIAAASDADHYEFFHNSQQNNEIIQEPLDYCQNHIENDWQILTRLFDCDDETLAFVLHSILYSISENPNESIIRLDTVEKRRTWENEFAQRHVNPKITNARHTSTDFQRMIKDTQRTLESEINEALDIDEKYQNDFRPRIWRRIGKASFENLQAYCVGYPNFTTEFPFLSLFFEYQEQLILIKNLVPIIKFSKILSSMLSYRLKRSDARNLTFERFLKNNDSPENLYEAFENFTKAWNSVRKHVVQFECHEFTTPMPEMASSLPVVYALFEKRDESLYLCGAIEFLANLQNEFLQQVLSIESGCPSLRFLEGQFINNTQRHEPLHQYYIESLALSEAHPKNIINYAWNPKLLSYSQRGLELGHGQELQYELPKIEAELAYSLLFNKVHLNKNELLWLDVFPYHQELFSTSRTILSEIRELIPQEQIPPEKLGFSSTATFNTSSRFTFSGLNTINIVSDFDNPTELLSKLEILLCFVRRISGDREMEIIDYLNKWMRLSALTENPRFQQIVTGLRLKHAVALYELVEEKIADVEIEYLSDKYKVKLSQSLKNEINAGVDFEQSHGTSGSGISNLKIPHGAFVVVLKRFMFRYLTSEMYNPNEVLADYLASDTFIDCWPTLVPDNIIRDKFPKSLLAANIYDAYQYTIQNVKKTIAHKSNNDRQRETLSKTSPSSSIHNRNYGNYESRVSRGGRRGRNRDGNNLGDTM</sequence>
<dbReference type="PANTHER" id="PTHR22605:SF1">
    <property type="entry name" value="RZ-TYPE DOMAIN-CONTAINING PROTEIN"/>
    <property type="match status" value="1"/>
</dbReference>
<feature type="compositionally biased region" description="Basic and acidic residues" evidence="8">
    <location>
        <begin position="4528"/>
        <end position="4537"/>
    </location>
</feature>
<dbReference type="GO" id="GO:0004842">
    <property type="term" value="F:ubiquitin-protein transferase activity"/>
    <property type="evidence" value="ECO:0007669"/>
    <property type="project" value="InterPro"/>
</dbReference>
<dbReference type="InterPro" id="IPR013784">
    <property type="entry name" value="Carb-bd-like_fold"/>
</dbReference>
<dbReference type="Proteomes" id="UP000266673">
    <property type="component" value="Unassembled WGS sequence"/>
</dbReference>
<evidence type="ECO:0000256" key="2">
    <source>
        <dbReference type="ARBA" id="ARBA00022490"/>
    </source>
</evidence>
<keyword evidence="4" id="KW-0863">Zinc-finger</keyword>
<protein>
    <recommendedName>
        <fullName evidence="9">RZ-type domain-containing protein</fullName>
    </recommendedName>
</protein>
<name>A0A397VVS8_9GLOM</name>
<evidence type="ECO:0000256" key="1">
    <source>
        <dbReference type="ARBA" id="ARBA00004496"/>
    </source>
</evidence>
<comment type="caution">
    <text evidence="10">The sequence shown here is derived from an EMBL/GenBank/DDBJ whole genome shotgun (WGS) entry which is preliminary data.</text>
</comment>
<dbReference type="PANTHER" id="PTHR22605">
    <property type="entry name" value="RZ-TYPE DOMAIN-CONTAINING PROTEIN"/>
    <property type="match status" value="1"/>
</dbReference>
<accession>A0A397VVS8</accession>